<accession>A0AAV7XJ25</accession>
<keyword evidence="1" id="KW-0812">Transmembrane</keyword>
<dbReference type="AlphaFoldDB" id="A0AAV7XJ25"/>
<dbReference type="EMBL" id="JAPTSV010000010">
    <property type="protein sequence ID" value="KAJ1523476.1"/>
    <property type="molecule type" value="Genomic_DNA"/>
</dbReference>
<reference evidence="2" key="1">
    <citation type="submission" date="2022-12" db="EMBL/GenBank/DDBJ databases">
        <title>Chromosome-level genome assembly of the bean flower thrips Megalurothrips usitatus.</title>
        <authorList>
            <person name="Ma L."/>
            <person name="Liu Q."/>
            <person name="Li H."/>
            <person name="Cai W."/>
        </authorList>
    </citation>
    <scope>NUCLEOTIDE SEQUENCE</scope>
    <source>
        <strain evidence="2">Cailab_2022a</strain>
    </source>
</reference>
<dbReference type="Proteomes" id="UP001075354">
    <property type="component" value="Chromosome 10"/>
</dbReference>
<keyword evidence="3" id="KW-1185">Reference proteome</keyword>
<name>A0AAV7XJ25_9NEOP</name>
<sequence length="86" mass="9398">MDCCRDLLRKGPLHPCGSVQMTLVNPGRSISACASIPLGPNTNCLINFWVSSSLLKPFCTLCRAFASWITCMVIWLTFTALRGCTS</sequence>
<organism evidence="2 3">
    <name type="scientific">Megalurothrips usitatus</name>
    <name type="common">bean blossom thrips</name>
    <dbReference type="NCBI Taxonomy" id="439358"/>
    <lineage>
        <taxon>Eukaryota</taxon>
        <taxon>Metazoa</taxon>
        <taxon>Ecdysozoa</taxon>
        <taxon>Arthropoda</taxon>
        <taxon>Hexapoda</taxon>
        <taxon>Insecta</taxon>
        <taxon>Pterygota</taxon>
        <taxon>Neoptera</taxon>
        <taxon>Paraneoptera</taxon>
        <taxon>Thysanoptera</taxon>
        <taxon>Terebrantia</taxon>
        <taxon>Thripoidea</taxon>
        <taxon>Thripidae</taxon>
        <taxon>Megalurothrips</taxon>
    </lineage>
</organism>
<proteinExistence type="predicted"/>
<comment type="caution">
    <text evidence="2">The sequence shown here is derived from an EMBL/GenBank/DDBJ whole genome shotgun (WGS) entry which is preliminary data.</text>
</comment>
<feature type="transmembrane region" description="Helical" evidence="1">
    <location>
        <begin position="61"/>
        <end position="81"/>
    </location>
</feature>
<keyword evidence="1" id="KW-0472">Membrane</keyword>
<protein>
    <submittedName>
        <fullName evidence="2">Uncharacterized protein</fullName>
    </submittedName>
</protein>
<keyword evidence="1" id="KW-1133">Transmembrane helix</keyword>
<evidence type="ECO:0000256" key="1">
    <source>
        <dbReference type="SAM" id="Phobius"/>
    </source>
</evidence>
<gene>
    <name evidence="2" type="ORF">ONE63_001329</name>
</gene>
<evidence type="ECO:0000313" key="2">
    <source>
        <dbReference type="EMBL" id="KAJ1523476.1"/>
    </source>
</evidence>
<evidence type="ECO:0000313" key="3">
    <source>
        <dbReference type="Proteomes" id="UP001075354"/>
    </source>
</evidence>